<dbReference type="PANTHER" id="PTHR47175:SF2">
    <property type="entry name" value="LIPASE ATG15-RELATED"/>
    <property type="match status" value="1"/>
</dbReference>
<evidence type="ECO:0000256" key="3">
    <source>
        <dbReference type="ARBA" id="ARBA00022801"/>
    </source>
</evidence>
<dbReference type="AlphaFoldDB" id="A0A0C3CRB1"/>
<protein>
    <submittedName>
        <fullName evidence="8">Uncharacterized protein</fullName>
    </submittedName>
</protein>
<keyword evidence="6" id="KW-0325">Glycoprotein</keyword>
<dbReference type="GO" id="GO:0046461">
    <property type="term" value="P:neutral lipid catabolic process"/>
    <property type="evidence" value="ECO:0007669"/>
    <property type="project" value="TreeGrafter"/>
</dbReference>
<keyword evidence="5" id="KW-0472">Membrane</keyword>
<dbReference type="GO" id="GO:0034496">
    <property type="term" value="P:multivesicular body membrane disassembly"/>
    <property type="evidence" value="ECO:0007669"/>
    <property type="project" value="TreeGrafter"/>
</dbReference>
<evidence type="ECO:0000313" key="8">
    <source>
        <dbReference type="EMBL" id="KIM51125.1"/>
    </source>
</evidence>
<dbReference type="GO" id="GO:0012505">
    <property type="term" value="C:endomembrane system"/>
    <property type="evidence" value="ECO:0007669"/>
    <property type="project" value="UniProtKB-SubCell"/>
</dbReference>
<dbReference type="GO" id="GO:0005775">
    <property type="term" value="C:vacuolar lumen"/>
    <property type="evidence" value="ECO:0007669"/>
    <property type="project" value="TreeGrafter"/>
</dbReference>
<sequence length="226" mass="24564">MRHAQNDATFVEVTGIDVTSREALLALTKMTSNAYFAGPDDGWHDSVPVGWEPASNGLRVHVFVSGDNRAVMMFLPVGREPATECLSGRTFVSEDNNTAILSIKGTSADRITGGGPRRELHNSASFTSDMKTSVTFEIDDSAVTENGFTCYDAYPPESDGNTLTLTGMDSLCHKTTVILQWPLDNIKLSPSSPLLSFIVPLQLDHVEDGVHPNIYSPPEHNSIIQI</sequence>
<comment type="similarity">
    <text evidence="1">Belongs to the AB hydrolase superfamily. Lipase family.</text>
</comment>
<dbReference type="InParanoid" id="A0A0C3CRB1"/>
<dbReference type="OrthoDB" id="58570at2759"/>
<evidence type="ECO:0000256" key="5">
    <source>
        <dbReference type="ARBA" id="ARBA00023136"/>
    </source>
</evidence>
<dbReference type="GO" id="GO:0016020">
    <property type="term" value="C:membrane"/>
    <property type="evidence" value="ECO:0007669"/>
    <property type="project" value="TreeGrafter"/>
</dbReference>
<evidence type="ECO:0000256" key="2">
    <source>
        <dbReference type="ARBA" id="ARBA00022692"/>
    </source>
</evidence>
<dbReference type="STRING" id="1036808.A0A0C3CRB1"/>
<dbReference type="Proteomes" id="UP000053989">
    <property type="component" value="Unassembled WGS sequence"/>
</dbReference>
<name>A0A0C3CRB1_9AGAM</name>
<keyword evidence="4" id="KW-1133">Transmembrane helix</keyword>
<evidence type="ECO:0000256" key="1">
    <source>
        <dbReference type="ARBA" id="ARBA00010701"/>
    </source>
</evidence>
<dbReference type="HOGENOM" id="CLU_1225416_0_0_1"/>
<dbReference type="InterPro" id="IPR050805">
    <property type="entry name" value="ATG15_Lipase"/>
</dbReference>
<gene>
    <name evidence="8" type="ORF">SCLCIDRAFT_33722</name>
</gene>
<keyword evidence="2" id="KW-0812">Transmembrane</keyword>
<proteinExistence type="inferred from homology"/>
<dbReference type="GO" id="GO:0004620">
    <property type="term" value="F:phospholipase activity"/>
    <property type="evidence" value="ECO:0007669"/>
    <property type="project" value="TreeGrafter"/>
</dbReference>
<accession>A0A0C3CRB1</accession>
<dbReference type="GO" id="GO:0006660">
    <property type="term" value="P:phosphatidylserine catabolic process"/>
    <property type="evidence" value="ECO:0007669"/>
    <property type="project" value="TreeGrafter"/>
</dbReference>
<keyword evidence="3" id="KW-0378">Hydrolase</keyword>
<dbReference type="EMBL" id="KN822284">
    <property type="protein sequence ID" value="KIM51125.1"/>
    <property type="molecule type" value="Genomic_DNA"/>
</dbReference>
<keyword evidence="9" id="KW-1185">Reference proteome</keyword>
<comment type="subcellular location">
    <subcellularLocation>
        <location evidence="7">Endomembrane system</location>
        <topology evidence="7">Single-pass membrane protein</topology>
    </subcellularLocation>
</comment>
<dbReference type="PANTHER" id="PTHR47175">
    <property type="entry name" value="LIPASE ATG15-RELATED"/>
    <property type="match status" value="1"/>
</dbReference>
<organism evidence="8 9">
    <name type="scientific">Scleroderma citrinum Foug A</name>
    <dbReference type="NCBI Taxonomy" id="1036808"/>
    <lineage>
        <taxon>Eukaryota</taxon>
        <taxon>Fungi</taxon>
        <taxon>Dikarya</taxon>
        <taxon>Basidiomycota</taxon>
        <taxon>Agaricomycotina</taxon>
        <taxon>Agaricomycetes</taxon>
        <taxon>Agaricomycetidae</taxon>
        <taxon>Boletales</taxon>
        <taxon>Sclerodermatineae</taxon>
        <taxon>Sclerodermataceae</taxon>
        <taxon>Scleroderma</taxon>
    </lineage>
</organism>
<dbReference type="GO" id="GO:0034727">
    <property type="term" value="P:piecemeal microautophagy of the nucleus"/>
    <property type="evidence" value="ECO:0007669"/>
    <property type="project" value="TreeGrafter"/>
</dbReference>
<evidence type="ECO:0000256" key="4">
    <source>
        <dbReference type="ARBA" id="ARBA00022989"/>
    </source>
</evidence>
<evidence type="ECO:0000256" key="7">
    <source>
        <dbReference type="ARBA" id="ARBA00037847"/>
    </source>
</evidence>
<evidence type="ECO:0000256" key="6">
    <source>
        <dbReference type="ARBA" id="ARBA00023180"/>
    </source>
</evidence>
<evidence type="ECO:0000313" key="9">
    <source>
        <dbReference type="Proteomes" id="UP000053989"/>
    </source>
</evidence>
<reference evidence="8 9" key="1">
    <citation type="submission" date="2014-04" db="EMBL/GenBank/DDBJ databases">
        <authorList>
            <consortium name="DOE Joint Genome Institute"/>
            <person name="Kuo A."/>
            <person name="Kohler A."/>
            <person name="Nagy L.G."/>
            <person name="Floudas D."/>
            <person name="Copeland A."/>
            <person name="Barry K.W."/>
            <person name="Cichocki N."/>
            <person name="Veneault-Fourrey C."/>
            <person name="LaButti K."/>
            <person name="Lindquist E.A."/>
            <person name="Lipzen A."/>
            <person name="Lundell T."/>
            <person name="Morin E."/>
            <person name="Murat C."/>
            <person name="Sun H."/>
            <person name="Tunlid A."/>
            <person name="Henrissat B."/>
            <person name="Grigoriev I.V."/>
            <person name="Hibbett D.S."/>
            <person name="Martin F."/>
            <person name="Nordberg H.P."/>
            <person name="Cantor M.N."/>
            <person name="Hua S.X."/>
        </authorList>
    </citation>
    <scope>NUCLEOTIDE SEQUENCE [LARGE SCALE GENOMIC DNA]</scope>
    <source>
        <strain evidence="8 9">Foug A</strain>
    </source>
</reference>
<reference evidence="9" key="2">
    <citation type="submission" date="2015-01" db="EMBL/GenBank/DDBJ databases">
        <title>Evolutionary Origins and Diversification of the Mycorrhizal Mutualists.</title>
        <authorList>
            <consortium name="DOE Joint Genome Institute"/>
            <consortium name="Mycorrhizal Genomics Consortium"/>
            <person name="Kohler A."/>
            <person name="Kuo A."/>
            <person name="Nagy L.G."/>
            <person name="Floudas D."/>
            <person name="Copeland A."/>
            <person name="Barry K.W."/>
            <person name="Cichocki N."/>
            <person name="Veneault-Fourrey C."/>
            <person name="LaButti K."/>
            <person name="Lindquist E.A."/>
            <person name="Lipzen A."/>
            <person name="Lundell T."/>
            <person name="Morin E."/>
            <person name="Murat C."/>
            <person name="Riley R."/>
            <person name="Ohm R."/>
            <person name="Sun H."/>
            <person name="Tunlid A."/>
            <person name="Henrissat B."/>
            <person name="Grigoriev I.V."/>
            <person name="Hibbett D.S."/>
            <person name="Martin F."/>
        </authorList>
    </citation>
    <scope>NUCLEOTIDE SEQUENCE [LARGE SCALE GENOMIC DNA]</scope>
    <source>
        <strain evidence="9">Foug A</strain>
    </source>
</reference>